<name>A0AAD4I0W6_9PEZI</name>
<dbReference type="EMBL" id="JAHCVI010000001">
    <property type="protein sequence ID" value="KAG7291497.1"/>
    <property type="molecule type" value="Genomic_DNA"/>
</dbReference>
<dbReference type="Proteomes" id="UP001197093">
    <property type="component" value="Unassembled WGS sequence"/>
</dbReference>
<evidence type="ECO:0000313" key="2">
    <source>
        <dbReference type="Proteomes" id="UP001197093"/>
    </source>
</evidence>
<sequence>MPSQSGRSNNAVQVFVQWRCCNCHYLNTWGRQLQCVNWPCQHAYCKDDCDKIRTRVRVDANGSSSRRS</sequence>
<keyword evidence="2" id="KW-1185">Reference proteome</keyword>
<evidence type="ECO:0000313" key="1">
    <source>
        <dbReference type="EMBL" id="KAG7291497.1"/>
    </source>
</evidence>
<accession>A0AAD4I0W6</accession>
<comment type="caution">
    <text evidence="1">The sequence shown here is derived from an EMBL/GenBank/DDBJ whole genome shotgun (WGS) entry which is preliminary data.</text>
</comment>
<proteinExistence type="predicted"/>
<organism evidence="1 2">
    <name type="scientific">Staphylotrichum longicolle</name>
    <dbReference type="NCBI Taxonomy" id="669026"/>
    <lineage>
        <taxon>Eukaryota</taxon>
        <taxon>Fungi</taxon>
        <taxon>Dikarya</taxon>
        <taxon>Ascomycota</taxon>
        <taxon>Pezizomycotina</taxon>
        <taxon>Sordariomycetes</taxon>
        <taxon>Sordariomycetidae</taxon>
        <taxon>Sordariales</taxon>
        <taxon>Chaetomiaceae</taxon>
        <taxon>Staphylotrichum</taxon>
    </lineage>
</organism>
<reference evidence="1" key="1">
    <citation type="submission" date="2023-02" db="EMBL/GenBank/DDBJ databases">
        <authorList>
            <person name="Palmer J.M."/>
        </authorList>
    </citation>
    <scope>NUCLEOTIDE SEQUENCE</scope>
    <source>
        <strain evidence="1">FW57</strain>
    </source>
</reference>
<dbReference type="AlphaFoldDB" id="A0AAD4I0W6"/>
<protein>
    <submittedName>
        <fullName evidence="1">Uncharacterized protein</fullName>
    </submittedName>
</protein>
<gene>
    <name evidence="1" type="ORF">NEMBOFW57_001516</name>
</gene>